<feature type="domain" description="TonB-dependent receptor-like beta-barrel" evidence="11">
    <location>
        <begin position="397"/>
        <end position="783"/>
    </location>
</feature>
<accession>A0A545UGL5</accession>
<evidence type="ECO:0000259" key="12">
    <source>
        <dbReference type="Pfam" id="PF07715"/>
    </source>
</evidence>
<evidence type="ECO:0000313" key="13">
    <source>
        <dbReference type="EMBL" id="TQV88616.1"/>
    </source>
</evidence>
<keyword evidence="13" id="KW-0675">Receptor</keyword>
<comment type="similarity">
    <text evidence="8 9">Belongs to the TonB-dependent receptor family.</text>
</comment>
<sequence>MRKFHPVSFAVSVCISATSFSTYAEMTQDDQQKIIITGSHVKRIDNESSSPLVIISKDEIARSGATTLADLLQTTVYSNGASLNNQQTGGFTPGAASYNLRGLRTDRTLVLVDGRRLPSYPFGQDGNIAFVDLNIIPLAEVESVEILKDGASAVYGSDAISGVVNVITKREHKGSEIAVKTTQSDSNYNGNFISYLGGFSGDSNDLIVIAELQDYQALLGEDLDESSRLQLGDLSSFSFPGTYITSDANSNLLATAAENCERTENAAGFLNNVQGQVCVNDWAKLRQLIPENQRASVSVKWNQYFGDSTFYAGISANQIETSSDVPFGLVGGDFFIAANSAINPLTEDMFYRRGFSELGLQTIETESRNYRFVAGIEGFISDFDYDVALSHGLTEVKEVYSKGWMSVTDRDALFAAVNNGEINPFNPLSQQQIDNYTSQFNHDGRSYHSSVSGNLSGELAELESGTLYFASGIEFRREFIRDSSDQAIIDGNVVGLGNSSARGDRDISALFAEFIIPATEELELNLAVRYDDYSDFGSSVNPKVSFSYAPNETLLVRASWGTGFRAPNLFELHTDQVSGSAGTIPFVTQGNPDLDAETSESFNLGIVFDIDERFMASFDLWQIDVEDIITNLGVNTILNAVDESGNLIYENLITFNPDNSIAFVTDPFLNIDSQKAQGIDITSRLSLSQSVELQMSVTHLLKLQQDNKALNSRTELDGEYLFPENRFNASLIWDQGDFEHVLSAYYTGSHGTETTEVEDFTKLDYRLNYQYHEHAFTLMVSNLADEEPPVSGFGQWPYFEQRMYSPLGRTYSLQWTYAF</sequence>
<evidence type="ECO:0000256" key="9">
    <source>
        <dbReference type="RuleBase" id="RU003357"/>
    </source>
</evidence>
<dbReference type="Pfam" id="PF00593">
    <property type="entry name" value="TonB_dep_Rec_b-barrel"/>
    <property type="match status" value="1"/>
</dbReference>
<feature type="domain" description="TonB-dependent receptor plug" evidence="12">
    <location>
        <begin position="47"/>
        <end position="163"/>
    </location>
</feature>
<dbReference type="PANTHER" id="PTHR47234">
    <property type="match status" value="1"/>
</dbReference>
<feature type="chain" id="PRO_5022105330" evidence="10">
    <location>
        <begin position="25"/>
        <end position="819"/>
    </location>
</feature>
<dbReference type="AlphaFoldDB" id="A0A545UGL5"/>
<dbReference type="PROSITE" id="PS52016">
    <property type="entry name" value="TONB_DEPENDENT_REC_3"/>
    <property type="match status" value="1"/>
</dbReference>
<dbReference type="InterPro" id="IPR036942">
    <property type="entry name" value="Beta-barrel_TonB_sf"/>
</dbReference>
<dbReference type="InterPro" id="IPR039426">
    <property type="entry name" value="TonB-dep_rcpt-like"/>
</dbReference>
<evidence type="ECO:0000256" key="4">
    <source>
        <dbReference type="ARBA" id="ARBA00022692"/>
    </source>
</evidence>
<name>A0A545UGL5_9GAMM</name>
<dbReference type="Gene3D" id="2.40.170.20">
    <property type="entry name" value="TonB-dependent receptor, beta-barrel domain"/>
    <property type="match status" value="1"/>
</dbReference>
<keyword evidence="3 8" id="KW-1134">Transmembrane beta strand</keyword>
<evidence type="ECO:0000256" key="1">
    <source>
        <dbReference type="ARBA" id="ARBA00004571"/>
    </source>
</evidence>
<protein>
    <submittedName>
        <fullName evidence="13">TonB-dependent receptor</fullName>
    </submittedName>
</protein>
<dbReference type="InterPro" id="IPR037066">
    <property type="entry name" value="Plug_dom_sf"/>
</dbReference>
<dbReference type="Proteomes" id="UP000315439">
    <property type="component" value="Unassembled WGS sequence"/>
</dbReference>
<proteinExistence type="inferred from homology"/>
<dbReference type="PANTHER" id="PTHR47234:SF2">
    <property type="entry name" value="TONB-DEPENDENT RECEPTOR"/>
    <property type="match status" value="1"/>
</dbReference>
<evidence type="ECO:0000256" key="5">
    <source>
        <dbReference type="ARBA" id="ARBA00023077"/>
    </source>
</evidence>
<keyword evidence="7 8" id="KW-0998">Cell outer membrane</keyword>
<dbReference type="Pfam" id="PF07715">
    <property type="entry name" value="Plug"/>
    <property type="match status" value="1"/>
</dbReference>
<evidence type="ECO:0000256" key="6">
    <source>
        <dbReference type="ARBA" id="ARBA00023136"/>
    </source>
</evidence>
<dbReference type="EMBL" id="VIKS01000004">
    <property type="protein sequence ID" value="TQV88616.1"/>
    <property type="molecule type" value="Genomic_DNA"/>
</dbReference>
<evidence type="ECO:0000256" key="2">
    <source>
        <dbReference type="ARBA" id="ARBA00022448"/>
    </source>
</evidence>
<dbReference type="OrthoDB" id="9764669at2"/>
<dbReference type="InterPro" id="IPR012910">
    <property type="entry name" value="Plug_dom"/>
</dbReference>
<evidence type="ECO:0000256" key="7">
    <source>
        <dbReference type="ARBA" id="ARBA00023237"/>
    </source>
</evidence>
<dbReference type="RefSeq" id="WP_142893124.1">
    <property type="nucleotide sequence ID" value="NZ_ML660162.1"/>
</dbReference>
<evidence type="ECO:0000313" key="14">
    <source>
        <dbReference type="Proteomes" id="UP000315439"/>
    </source>
</evidence>
<keyword evidence="6 8" id="KW-0472">Membrane</keyword>
<evidence type="ECO:0000256" key="10">
    <source>
        <dbReference type="SAM" id="SignalP"/>
    </source>
</evidence>
<keyword evidence="10" id="KW-0732">Signal</keyword>
<evidence type="ECO:0000256" key="3">
    <source>
        <dbReference type="ARBA" id="ARBA00022452"/>
    </source>
</evidence>
<keyword evidence="4 8" id="KW-0812">Transmembrane</keyword>
<evidence type="ECO:0000256" key="8">
    <source>
        <dbReference type="PROSITE-ProRule" id="PRU01360"/>
    </source>
</evidence>
<evidence type="ECO:0000259" key="11">
    <source>
        <dbReference type="Pfam" id="PF00593"/>
    </source>
</evidence>
<dbReference type="SUPFAM" id="SSF56935">
    <property type="entry name" value="Porins"/>
    <property type="match status" value="1"/>
</dbReference>
<keyword evidence="14" id="KW-1185">Reference proteome</keyword>
<reference evidence="13 14" key="1">
    <citation type="submission" date="2019-07" db="EMBL/GenBank/DDBJ databases">
        <title>Draft genome for Aliikangiella sp. M105.</title>
        <authorList>
            <person name="Wang G."/>
        </authorList>
    </citation>
    <scope>NUCLEOTIDE SEQUENCE [LARGE SCALE GENOMIC DNA]</scope>
    <source>
        <strain evidence="13 14">M105</strain>
    </source>
</reference>
<keyword evidence="2 8" id="KW-0813">Transport</keyword>
<comment type="caution">
    <text evidence="13">The sequence shown here is derived from an EMBL/GenBank/DDBJ whole genome shotgun (WGS) entry which is preliminary data.</text>
</comment>
<keyword evidence="5 9" id="KW-0798">TonB box</keyword>
<dbReference type="GO" id="GO:0009279">
    <property type="term" value="C:cell outer membrane"/>
    <property type="evidence" value="ECO:0007669"/>
    <property type="project" value="UniProtKB-SubCell"/>
</dbReference>
<organism evidence="13 14">
    <name type="scientific">Aliikangiella coralliicola</name>
    <dbReference type="NCBI Taxonomy" id="2592383"/>
    <lineage>
        <taxon>Bacteria</taxon>
        <taxon>Pseudomonadati</taxon>
        <taxon>Pseudomonadota</taxon>
        <taxon>Gammaproteobacteria</taxon>
        <taxon>Oceanospirillales</taxon>
        <taxon>Pleioneaceae</taxon>
        <taxon>Aliikangiella</taxon>
    </lineage>
</organism>
<dbReference type="Gene3D" id="2.170.130.10">
    <property type="entry name" value="TonB-dependent receptor, plug domain"/>
    <property type="match status" value="1"/>
</dbReference>
<comment type="subcellular location">
    <subcellularLocation>
        <location evidence="1 8">Cell outer membrane</location>
        <topology evidence="1 8">Multi-pass membrane protein</topology>
    </subcellularLocation>
</comment>
<gene>
    <name evidence="13" type="ORF">FLL46_08865</name>
</gene>
<dbReference type="InterPro" id="IPR000531">
    <property type="entry name" value="Beta-barrel_TonB"/>
</dbReference>
<dbReference type="CDD" id="cd01347">
    <property type="entry name" value="ligand_gated_channel"/>
    <property type="match status" value="1"/>
</dbReference>
<feature type="signal peptide" evidence="10">
    <location>
        <begin position="1"/>
        <end position="24"/>
    </location>
</feature>